<dbReference type="GO" id="GO:0005930">
    <property type="term" value="C:axoneme"/>
    <property type="evidence" value="ECO:0007669"/>
    <property type="project" value="TreeGrafter"/>
</dbReference>
<evidence type="ECO:0000256" key="2">
    <source>
        <dbReference type="ARBA" id="ARBA00022490"/>
    </source>
</evidence>
<keyword evidence="7" id="KW-1185">Reference proteome</keyword>
<dbReference type="OMA" id="TRDERRC"/>
<dbReference type="GO" id="GO:0003341">
    <property type="term" value="P:cilium movement"/>
    <property type="evidence" value="ECO:0007669"/>
    <property type="project" value="TreeGrafter"/>
</dbReference>
<dbReference type="GeneID" id="113394367"/>
<evidence type="ECO:0000256" key="3">
    <source>
        <dbReference type="ARBA" id="ARBA00022598"/>
    </source>
</evidence>
<keyword evidence="3" id="KW-0436">Ligase</keyword>
<keyword evidence="5" id="KW-0067">ATP-binding</keyword>
<dbReference type="PANTHER" id="PTHR45870:SF2">
    <property type="entry name" value="TUBULIN MONOGLYCYLASE TTLL3"/>
    <property type="match status" value="1"/>
</dbReference>
<dbReference type="OrthoDB" id="202825at2759"/>
<sequence length="756" mass="87835">MPMKKKKFYHRKRKHNYDKAGVKRLLSPFSKFMYKSVRERKKLNVMADRNGNLHKGLSYKEKSYIICSCQSKSSRYKKLKNKAAEAIKEKKIFSIYGNCNSVRQALLERNWVEKIPSNRMNLSKIRNGSFSSKTKIQSELEGLLLSNFVEKHNPNFIWRTRDERRCSASHIKTDCDTIINKLEIDAVWTSKQGLCSSLKRNYWFYIEDVAEVIGPRTYNTCDSGEIEGFVKDYKITTCTSLLKWVLSMAANERPVFVATGKISMNIIVFALNRCKEYLFRKQNKDIDQSIPSISAGQWHSFLKKYYSIIAKEEVFQADRDNKLSLYLSYAKFLLKEIYRYRPQLSCEGCHNIWIIKPAYCSRGRGIRMASKLGVIMNLLNKANAKYVVQKYIEEPLLIHETKFDIRQYYLVTSTYPLIIWMYTECYLKFSSQKYSLKNYHESIHLTNNAVQKNYKNCKQRNKELPTNNMWDLDKYKCYLAKIGKDDVWQNVIYPGMKKSIIGIMLSCQDSLSVSKNRFELYGCDFILDKEFNPWLIEINSCPDLRNTTQVTAKICPAVVSDIIKVVIDYAKDPKASTGKFECIYRQPISLPRYRSAAELVARGYSLPFEYFYRGKIQIQRSFDGPNITKESDIKKVLKKIKQYYDEDEIMKQPQEDDFLLNKIEKKTSKSISGIEEATDVTDVINGQLGELSDRITSENSSNSKCLLKKDSQQHSNQIQLISSVTNIKYLCRKSESKSSDNDPGEGVPNGNIFKLV</sequence>
<dbReference type="InterPro" id="IPR051437">
    <property type="entry name" value="TTLL_monoglycylase"/>
</dbReference>
<dbReference type="GO" id="GO:0070736">
    <property type="term" value="F:protein-glycine ligase activity, initiating"/>
    <property type="evidence" value="ECO:0007669"/>
    <property type="project" value="TreeGrafter"/>
</dbReference>
<proteinExistence type="predicted"/>
<dbReference type="PROSITE" id="PS51221">
    <property type="entry name" value="TTL"/>
    <property type="match status" value="1"/>
</dbReference>
<evidence type="ECO:0000313" key="7">
    <source>
        <dbReference type="Proteomes" id="UP001652626"/>
    </source>
</evidence>
<comment type="subcellular location">
    <subcellularLocation>
        <location evidence="1">Cytoplasm</location>
    </subcellularLocation>
</comment>
<evidence type="ECO:0000256" key="1">
    <source>
        <dbReference type="ARBA" id="ARBA00004496"/>
    </source>
</evidence>
<dbReference type="InterPro" id="IPR004344">
    <property type="entry name" value="TTL/TTLL_fam"/>
</dbReference>
<dbReference type="SUPFAM" id="SSF56059">
    <property type="entry name" value="Glutathione synthetase ATP-binding domain-like"/>
    <property type="match status" value="1"/>
</dbReference>
<dbReference type="GO" id="GO:0015630">
    <property type="term" value="C:microtubule cytoskeleton"/>
    <property type="evidence" value="ECO:0007669"/>
    <property type="project" value="TreeGrafter"/>
</dbReference>
<dbReference type="AlphaFoldDB" id="A0A8B8HRG5"/>
<dbReference type="Pfam" id="PF03133">
    <property type="entry name" value="TTL"/>
    <property type="match status" value="1"/>
</dbReference>
<dbReference type="GO" id="GO:0005524">
    <property type="term" value="F:ATP binding"/>
    <property type="evidence" value="ECO:0007669"/>
    <property type="project" value="UniProtKB-KW"/>
</dbReference>
<dbReference type="GO" id="GO:0060271">
    <property type="term" value="P:cilium assembly"/>
    <property type="evidence" value="ECO:0007669"/>
    <property type="project" value="TreeGrafter"/>
</dbReference>
<evidence type="ECO:0000256" key="5">
    <source>
        <dbReference type="ARBA" id="ARBA00022840"/>
    </source>
</evidence>
<feature type="region of interest" description="Disordered" evidence="6">
    <location>
        <begin position="734"/>
        <end position="756"/>
    </location>
</feature>
<organism evidence="7 8">
    <name type="scientific">Vanessa tameamea</name>
    <name type="common">Kamehameha butterfly</name>
    <dbReference type="NCBI Taxonomy" id="334116"/>
    <lineage>
        <taxon>Eukaryota</taxon>
        <taxon>Metazoa</taxon>
        <taxon>Ecdysozoa</taxon>
        <taxon>Arthropoda</taxon>
        <taxon>Hexapoda</taxon>
        <taxon>Insecta</taxon>
        <taxon>Pterygota</taxon>
        <taxon>Neoptera</taxon>
        <taxon>Endopterygota</taxon>
        <taxon>Lepidoptera</taxon>
        <taxon>Glossata</taxon>
        <taxon>Ditrysia</taxon>
        <taxon>Papilionoidea</taxon>
        <taxon>Nymphalidae</taxon>
        <taxon>Nymphalinae</taxon>
        <taxon>Vanessa</taxon>
    </lineage>
</organism>
<name>A0A8B8HRG5_VANTA</name>
<dbReference type="PANTHER" id="PTHR45870">
    <property type="entry name" value="TUBULIN MONOGLYCYLASE TTLL3"/>
    <property type="match status" value="1"/>
</dbReference>
<dbReference type="RefSeq" id="XP_026487438.2">
    <property type="nucleotide sequence ID" value="XM_026631653.2"/>
</dbReference>
<protein>
    <submittedName>
        <fullName evidence="8">Tubulin glycylase 3A-like</fullName>
    </submittedName>
</protein>
<evidence type="ECO:0000256" key="4">
    <source>
        <dbReference type="ARBA" id="ARBA00022741"/>
    </source>
</evidence>
<gene>
    <name evidence="8" type="primary">LOC113394367</name>
</gene>
<evidence type="ECO:0000313" key="8">
    <source>
        <dbReference type="RefSeq" id="XP_026487438.2"/>
    </source>
</evidence>
<accession>A0A8B8HRG5</accession>
<dbReference type="Proteomes" id="UP001652626">
    <property type="component" value="Chromosome 4"/>
</dbReference>
<evidence type="ECO:0000256" key="6">
    <source>
        <dbReference type="SAM" id="MobiDB-lite"/>
    </source>
</evidence>
<reference evidence="8" key="1">
    <citation type="submission" date="2025-08" db="UniProtKB">
        <authorList>
            <consortium name="RefSeq"/>
        </authorList>
    </citation>
    <scope>IDENTIFICATION</scope>
    <source>
        <tissue evidence="8">Whole body</tissue>
    </source>
</reference>
<keyword evidence="2" id="KW-0963">Cytoplasm</keyword>
<dbReference type="Gene3D" id="3.30.470.20">
    <property type="entry name" value="ATP-grasp fold, B domain"/>
    <property type="match status" value="1"/>
</dbReference>
<keyword evidence="4" id="KW-0547">Nucleotide-binding</keyword>